<keyword evidence="2" id="KW-1185">Reference proteome</keyword>
<comment type="caution">
    <text evidence="1">The sequence shown here is derived from an EMBL/GenBank/DDBJ whole genome shotgun (WGS) entry which is preliminary data.</text>
</comment>
<evidence type="ECO:0000313" key="2">
    <source>
        <dbReference type="Proteomes" id="UP001157914"/>
    </source>
</evidence>
<reference evidence="1 2" key="1">
    <citation type="submission" date="2017-05" db="EMBL/GenBank/DDBJ databases">
        <authorList>
            <person name="Varghese N."/>
            <person name="Submissions S."/>
        </authorList>
    </citation>
    <scope>NUCLEOTIDE SEQUENCE [LARGE SCALE GENOMIC DNA]</scope>
    <source>
        <strain evidence="1 2">DSM 15949</strain>
    </source>
</reference>
<sequence length="45" mass="4709">MPIDVGPISDGAFLYGLRWPQMIECAASAALDLDIVGDSALSSLE</sequence>
<protein>
    <submittedName>
        <fullName evidence="1">Uncharacterized protein</fullName>
    </submittedName>
</protein>
<proteinExistence type="predicted"/>
<gene>
    <name evidence="1" type="ORF">SAMN06265374_0826</name>
</gene>
<dbReference type="EMBL" id="FXTT01000001">
    <property type="protein sequence ID" value="SMP07078.1"/>
    <property type="molecule type" value="Genomic_DNA"/>
</dbReference>
<evidence type="ECO:0000313" key="1">
    <source>
        <dbReference type="EMBL" id="SMP07078.1"/>
    </source>
</evidence>
<dbReference type="Proteomes" id="UP001157914">
    <property type="component" value="Unassembled WGS sequence"/>
</dbReference>
<name>A0ABY1NEE7_9HYPH</name>
<organism evidence="1 2">
    <name type="scientific">Roseibium denhamense</name>
    <dbReference type="NCBI Taxonomy" id="76305"/>
    <lineage>
        <taxon>Bacteria</taxon>
        <taxon>Pseudomonadati</taxon>
        <taxon>Pseudomonadota</taxon>
        <taxon>Alphaproteobacteria</taxon>
        <taxon>Hyphomicrobiales</taxon>
        <taxon>Stappiaceae</taxon>
        <taxon>Roseibium</taxon>
    </lineage>
</organism>
<accession>A0ABY1NEE7</accession>